<evidence type="ECO:0000313" key="8">
    <source>
        <dbReference type="Proteomes" id="UP000053144"/>
    </source>
</evidence>
<keyword evidence="3" id="KW-0862">Zinc</keyword>
<dbReference type="InterPro" id="IPR010666">
    <property type="entry name" value="Znf_GRF"/>
</dbReference>
<sequence>MKGDRGGCTPRSIGSGMSQTCGSSHLASKNCGCGERLLLLKATTLKNKGRLFYRCRNWASNSSCNFFEWVDEGDFEMEGSLQRKSEEVEEEEGQVEEEIRGREKKFQNDVGVFCIVMGINSHVLYSVCVEVADPPACDVDAAPTPASLADLLPACGADADAPFPAIDAALPACDAYTDAPLPASDADADAALPPSDADADATLLDADPGVDVEASLLSYERSKMVR</sequence>
<dbReference type="EMBL" id="CM003381">
    <property type="protein sequence ID" value="KOM57475.1"/>
    <property type="molecule type" value="Genomic_DNA"/>
</dbReference>
<dbReference type="PROSITE" id="PS51999">
    <property type="entry name" value="ZF_GRF"/>
    <property type="match status" value="1"/>
</dbReference>
<protein>
    <recommendedName>
        <fullName evidence="6">GRF-type domain-containing protein</fullName>
    </recommendedName>
</protein>
<name>A0A0L9VQZ6_PHAAN</name>
<evidence type="ECO:0000256" key="2">
    <source>
        <dbReference type="ARBA" id="ARBA00022771"/>
    </source>
</evidence>
<dbReference type="Proteomes" id="UP000053144">
    <property type="component" value="Chromosome 11"/>
</dbReference>
<keyword evidence="1" id="KW-0479">Metal-binding</keyword>
<dbReference type="AlphaFoldDB" id="A0A0L9VQZ6"/>
<evidence type="ECO:0000256" key="3">
    <source>
        <dbReference type="ARBA" id="ARBA00022833"/>
    </source>
</evidence>
<evidence type="ECO:0000256" key="5">
    <source>
        <dbReference type="SAM" id="MobiDB-lite"/>
    </source>
</evidence>
<dbReference type="Pfam" id="PF06839">
    <property type="entry name" value="Zn_ribbon_GRF"/>
    <property type="match status" value="1"/>
</dbReference>
<dbReference type="PANTHER" id="PTHR33248">
    <property type="entry name" value="ZINC ION-BINDING PROTEIN"/>
    <property type="match status" value="1"/>
</dbReference>
<reference evidence="8" key="1">
    <citation type="journal article" date="2015" name="Proc. Natl. Acad. Sci. U.S.A.">
        <title>Genome sequencing of adzuki bean (Vigna angularis) provides insight into high starch and low fat accumulation and domestication.</title>
        <authorList>
            <person name="Yang K."/>
            <person name="Tian Z."/>
            <person name="Chen C."/>
            <person name="Luo L."/>
            <person name="Zhao B."/>
            <person name="Wang Z."/>
            <person name="Yu L."/>
            <person name="Li Y."/>
            <person name="Sun Y."/>
            <person name="Li W."/>
            <person name="Chen Y."/>
            <person name="Li Y."/>
            <person name="Zhang Y."/>
            <person name="Ai D."/>
            <person name="Zhao J."/>
            <person name="Shang C."/>
            <person name="Ma Y."/>
            <person name="Wu B."/>
            <person name="Wang M."/>
            <person name="Gao L."/>
            <person name="Sun D."/>
            <person name="Zhang P."/>
            <person name="Guo F."/>
            <person name="Wang W."/>
            <person name="Li Y."/>
            <person name="Wang J."/>
            <person name="Varshney R.K."/>
            <person name="Wang J."/>
            <person name="Ling H.Q."/>
            <person name="Wan P."/>
        </authorList>
    </citation>
    <scope>NUCLEOTIDE SEQUENCE</scope>
    <source>
        <strain evidence="8">cv. Jingnong 6</strain>
    </source>
</reference>
<organism evidence="7 8">
    <name type="scientific">Phaseolus angularis</name>
    <name type="common">Azuki bean</name>
    <name type="synonym">Vigna angularis</name>
    <dbReference type="NCBI Taxonomy" id="3914"/>
    <lineage>
        <taxon>Eukaryota</taxon>
        <taxon>Viridiplantae</taxon>
        <taxon>Streptophyta</taxon>
        <taxon>Embryophyta</taxon>
        <taxon>Tracheophyta</taxon>
        <taxon>Spermatophyta</taxon>
        <taxon>Magnoliopsida</taxon>
        <taxon>eudicotyledons</taxon>
        <taxon>Gunneridae</taxon>
        <taxon>Pentapetalae</taxon>
        <taxon>rosids</taxon>
        <taxon>fabids</taxon>
        <taxon>Fabales</taxon>
        <taxon>Fabaceae</taxon>
        <taxon>Papilionoideae</taxon>
        <taxon>50 kb inversion clade</taxon>
        <taxon>NPAAA clade</taxon>
        <taxon>indigoferoid/millettioid clade</taxon>
        <taxon>Phaseoleae</taxon>
        <taxon>Vigna</taxon>
    </lineage>
</organism>
<evidence type="ECO:0000259" key="6">
    <source>
        <dbReference type="PROSITE" id="PS51999"/>
    </source>
</evidence>
<evidence type="ECO:0000256" key="1">
    <source>
        <dbReference type="ARBA" id="ARBA00022723"/>
    </source>
</evidence>
<gene>
    <name evidence="7" type="ORF">LR48_Vigan11g050800</name>
</gene>
<keyword evidence="2 4" id="KW-0863">Zinc-finger</keyword>
<evidence type="ECO:0000313" key="7">
    <source>
        <dbReference type="EMBL" id="KOM57475.1"/>
    </source>
</evidence>
<dbReference type="Gramene" id="KOM57475">
    <property type="protein sequence ID" value="KOM57475"/>
    <property type="gene ID" value="LR48_Vigan11g050800"/>
</dbReference>
<proteinExistence type="predicted"/>
<feature type="domain" description="GRF-type" evidence="6">
    <location>
        <begin position="31"/>
        <end position="73"/>
    </location>
</feature>
<evidence type="ECO:0000256" key="4">
    <source>
        <dbReference type="PROSITE-ProRule" id="PRU01343"/>
    </source>
</evidence>
<dbReference type="GO" id="GO:0008270">
    <property type="term" value="F:zinc ion binding"/>
    <property type="evidence" value="ECO:0007669"/>
    <property type="project" value="UniProtKB-KW"/>
</dbReference>
<accession>A0A0L9VQZ6</accession>
<feature type="region of interest" description="Disordered" evidence="5">
    <location>
        <begin position="184"/>
        <end position="204"/>
    </location>
</feature>